<keyword evidence="5" id="KW-1185">Reference proteome</keyword>
<keyword evidence="2" id="KW-1133">Transmembrane helix</keyword>
<sequence>MNTITIKNNKFYIQALVVLVMCLVCSGSFYAQTYSIDGPTTANVGETKPYIFSDTNSNTLGSGYSYFWYVGSGATITESSSSSYLGYNDPDISISWSSAGTKSITVDVDDDFFTEYYYDNITVTIISPVSTPTLSSVTHPTCSLSTGSFSITNYNASYTYSVVPSSGVTISGATITAPQGTYYVSATLNGNTSASASKTVNAQPSTPSTPSVGTITQPTISVSTGSVVLSNLPTGTWVINPGNITGSGSSKTVIGLSASTTYNFTATNASGCISAASSNVVINAQPTASTCGPSDENYVYTITPQIESTDVSQITQDDNKIESIAYFDGLGRPLQSIGIRAGGNREDIITHIAYDEYGRQDKDYLPYAETTQCGTYRADTENATKNYYYNATRFDDDFIGLTQTTINPYSQKELEASPLGRVFKQSAPGADWALGGGNEIEFDYETYTASGTNVRIYSVSLSFANNTYTPTLTGGTSNYEAGKLYKTVTKDENHSVGNDHTTEEFKNKQGQVILKRTYESGVEHDTYYVYDDYGNLTYVLPPKMDASSTTNISTIISQLNDLGYQYKYDNRNRLVEKRIPGKDWEYIVYNNLDHPILTQDAIQKQNGEWLFTKYDAFGRVAYTGKATSVISTTRKAVQAEVNAINGNLWVTQSTNSTNYGGVNMFYNNGAYPTTGLVTLSEILTINYYDSYVDRPTSAPTSVVLMESATNETNTTYVKGLATVSKVKVLDVTGTNVWINTLSYYDTKSRPIYVYNENTYLGTVDIIESKLDFVGKPLKSKTTHTRNGITIATIDNYTYDHAGRLLTQTQCIGDQTMGYTCSGSSATAVDLALTGDITTDQVASNSIIITNGTIFPDTRLWISPEIQEVIADNTYDALGQLESKGVGGILNTNRLQTVDYTYNVRGWLKQINDPTTLGNDLFSFKINYNTTELGSTNTELYNGNISETIWKTANDDSSNSTRAYAYTYDALNRITSADYGIKSSSSFNLSSGFDVGIDGYDKNGNILSLWRDNITDNNKIDQLTYAYDNNEVSNKLKVVNDTSGSTEGFNNGASSTDEYSYDVNGNMTQDDNKGITAITYNHLNLPTQVTLASGNISYIYDATGVKLKKTVSTGATTEYAGNYVYENSSLKFFNHPEGYVDVDNGAYEYVYQYKDHLGNVRLSYKDNNGTLEILEENNYYPFGLKHKGYNNNVTSTNIALKRKFGGKEYQDELGLDWYDITARNYDPAIGRWMNLDPLAEQMRKHSPYNYVFDNPIRFIDPDGMAPVWEPLGNGRWKAQAGDSASTLARDANITFEEAKVIMANTKKDNILGNMGTYIDSNDGIEKSAVDTGDVVDLNNVDFSQFGDNPVSDVSTTFGGNGDNGHYDQVTGEWQVTVGDSVSFSSKDFHMFDMKDGIDSETIELADELGGGVLEAIFGKGAGMIMSTQTLNDGETSQLNEYRARNIAKDAAKNYKEKHENDKKE</sequence>
<dbReference type="EMBL" id="JAUOEL010000004">
    <property type="protein sequence ID" value="MDO5975290.1"/>
    <property type="molecule type" value="Genomic_DNA"/>
</dbReference>
<proteinExistence type="predicted"/>
<keyword evidence="2" id="KW-0472">Membrane</keyword>
<evidence type="ECO:0000256" key="1">
    <source>
        <dbReference type="SAM" id="MobiDB-lite"/>
    </source>
</evidence>
<dbReference type="InterPro" id="IPR045619">
    <property type="entry name" value="DUF6443"/>
</dbReference>
<evidence type="ECO:0000256" key="2">
    <source>
        <dbReference type="SAM" id="Phobius"/>
    </source>
</evidence>
<accession>A0ABT8WQ48</accession>
<dbReference type="Gene3D" id="2.180.10.10">
    <property type="entry name" value="RHS repeat-associated core"/>
    <property type="match status" value="1"/>
</dbReference>
<keyword evidence="2" id="KW-0812">Transmembrane</keyword>
<dbReference type="InterPro" id="IPR022385">
    <property type="entry name" value="Rhs_assc_core"/>
</dbReference>
<evidence type="ECO:0000259" key="3">
    <source>
        <dbReference type="Pfam" id="PF20041"/>
    </source>
</evidence>
<reference evidence="4" key="1">
    <citation type="submission" date="2023-07" db="EMBL/GenBank/DDBJ databases">
        <title>Two novel species in the genus Flavivirga.</title>
        <authorList>
            <person name="Kwon K."/>
        </authorList>
    </citation>
    <scope>NUCLEOTIDE SEQUENCE</scope>
    <source>
        <strain evidence="4">KACC 14158</strain>
    </source>
</reference>
<dbReference type="NCBIfam" id="TIGR03696">
    <property type="entry name" value="Rhs_assc_core"/>
    <property type="match status" value="1"/>
</dbReference>
<organism evidence="4 5">
    <name type="scientific">Flavivirga jejuensis</name>
    <dbReference type="NCBI Taxonomy" id="870487"/>
    <lineage>
        <taxon>Bacteria</taxon>
        <taxon>Pseudomonadati</taxon>
        <taxon>Bacteroidota</taxon>
        <taxon>Flavobacteriia</taxon>
        <taxon>Flavobacteriales</taxon>
        <taxon>Flavobacteriaceae</taxon>
        <taxon>Flavivirga</taxon>
    </lineage>
</organism>
<comment type="caution">
    <text evidence="4">The sequence shown here is derived from an EMBL/GenBank/DDBJ whole genome shotgun (WGS) entry which is preliminary data.</text>
</comment>
<evidence type="ECO:0000313" key="4">
    <source>
        <dbReference type="EMBL" id="MDO5975290.1"/>
    </source>
</evidence>
<dbReference type="RefSeq" id="WP_303302474.1">
    <property type="nucleotide sequence ID" value="NZ_BAABDA010000035.1"/>
</dbReference>
<gene>
    <name evidence="4" type="ORF">Q4Q40_13925</name>
</gene>
<feature type="region of interest" description="Disordered" evidence="1">
    <location>
        <begin position="195"/>
        <end position="216"/>
    </location>
</feature>
<dbReference type="Pfam" id="PF20041">
    <property type="entry name" value="DUF6443"/>
    <property type="match status" value="1"/>
</dbReference>
<dbReference type="Proteomes" id="UP001176806">
    <property type="component" value="Unassembled WGS sequence"/>
</dbReference>
<feature type="transmembrane region" description="Helical" evidence="2">
    <location>
        <begin position="12"/>
        <end position="31"/>
    </location>
</feature>
<evidence type="ECO:0000313" key="5">
    <source>
        <dbReference type="Proteomes" id="UP001176806"/>
    </source>
</evidence>
<protein>
    <submittedName>
        <fullName evidence="4">DUF6443 domain-containing protein</fullName>
    </submittedName>
</protein>
<feature type="domain" description="DUF6443" evidence="3">
    <location>
        <begin position="301"/>
        <end position="446"/>
    </location>
</feature>
<name>A0ABT8WQ48_9FLAO</name>